<evidence type="ECO:0000256" key="3">
    <source>
        <dbReference type="ARBA" id="ARBA00008974"/>
    </source>
</evidence>
<keyword evidence="5 10" id="KW-0812">Transmembrane</keyword>
<dbReference type="EMBL" id="BDGU01000093">
    <property type="protein sequence ID" value="GAW02361.1"/>
    <property type="molecule type" value="Genomic_DNA"/>
</dbReference>
<evidence type="ECO:0000256" key="9">
    <source>
        <dbReference type="ARBA" id="ARBA00023136"/>
    </source>
</evidence>
<dbReference type="PANTHER" id="PTHR31806:SF5">
    <property type="entry name" value="PURINE-CYTOSINE PERMEASE FCY21"/>
    <property type="match status" value="1"/>
</dbReference>
<evidence type="ECO:0000256" key="10">
    <source>
        <dbReference type="SAM" id="Phobius"/>
    </source>
</evidence>
<evidence type="ECO:0000256" key="8">
    <source>
        <dbReference type="ARBA" id="ARBA00023033"/>
    </source>
</evidence>
<dbReference type="InterPro" id="IPR001248">
    <property type="entry name" value="Pur-cyt_permease"/>
</dbReference>
<sequence length="1098" mass="121126">MSHYLVTGATGGSTSGATAPNRLEINDFVKQEDQFSLYIQALQYIYSSKSQDDIDSFFQIGGIHGLPYVPWDGAGNKPVDTDAWEGYCTHGSVLFPTFHRPYVLLIEQAIQAAAVDIAATYIVDRARYQDAALNLRQPYWDWARNPVPPPEVISLDEVTIVNPSGEKISVPNPLRRYTFHPIDPSFPEPYQSWSTTLRHPLSDDANASDNVPELKATLRSAGPQLKTKTYNLLTRVHTWPAFSNHTPDDGGSTSNSLEGIHDSVHVDVGGNGQMSDPSVAGFDPIFFMHHAQVDRLLSLWSALNPRVWITDGPSGDGTWTIPPDTVVGKDTDLTPFWNTQSSYWISANVTDTRFHDWQCHKRCLFAPVKIASTVRNNEQKEFWEWTARVQVKKYEIGGSFKVLFFLGSVPSDPKEWATDPHFVGAFHGFVNSSAERCANCRRQQDVVLEGFVHLNEGIANISNLNSFDPIVVEPYLKENFHWRVQKVSGEVVNLDAATSLEVVVVATRLELPPGEIFPRLKTDRWYTMHVFNTQLTPSAALLFAIKESVTAILNRKENHARRECNYCSGCKKQAHATKFPTMNDKILEDTNDPGLPTTIVPHTADFDGSSFGDRSSRSKLGGWKGLSRHALRWGIETHGIAPTSEEERTDTRMWQMFTVWFSAILNLTGMSTGALGPIFFSLDFRECIIVLVVADIICCLVPAYFVVFGPKLGTRTMVQSRFSFGYYGAMLISTLNVFSQIGWLIINSIVGGQVLAAVSTKLNDTTGIVIIVLISFVLSFCGYKTLHWYETYIWLPSVVLFIALLGVGGNQLVAQIPILISSTPAAAAGMLIAYGTTAGASDLTWCSFAADYGIYHESTTPTWKIFSWAYAGIFTSAFIGHIIGAAFASAAPAIPSWETGLGDGEDFGRFLVAILEPIGNFGKFLVVLGALTVTAPCAITMYSFGVSLMSISPMFAKVPRYIYSLICTAIVIPIAIVGATHFFTAFEDVLNLIGYWATSYASIVLCEHFLFRKNDFARYSVVDWNTSSNLPLGVAAILAFLCSFAVIVPSMNQPWYTGPIANAGTGDIGLITGFFASGLLYMVFRAVEVKFSARRRNG</sequence>
<feature type="transmembrane region" description="Helical" evidence="10">
    <location>
        <begin position="657"/>
        <end position="680"/>
    </location>
</feature>
<feature type="transmembrane region" description="Helical" evidence="10">
    <location>
        <begin position="687"/>
        <end position="706"/>
    </location>
</feature>
<dbReference type="Gene3D" id="2.60.310.20">
    <property type="match status" value="1"/>
</dbReference>
<keyword evidence="7" id="KW-0560">Oxidoreductase</keyword>
<feature type="transmembrane region" description="Helical" evidence="10">
    <location>
        <begin position="767"/>
        <end position="786"/>
    </location>
</feature>
<feature type="transmembrane region" description="Helical" evidence="10">
    <location>
        <begin position="989"/>
        <end position="1010"/>
    </location>
</feature>
<reference evidence="13 14" key="1">
    <citation type="submission" date="2016-08" db="EMBL/GenBank/DDBJ databases">
        <authorList>
            <consortium name="Lentinula edodes genome sequencing consortium"/>
            <person name="Sakamoto Y."/>
            <person name="Nakade K."/>
            <person name="Sato S."/>
            <person name="Yoshida Y."/>
            <person name="Miyazaki K."/>
            <person name="Natsume S."/>
            <person name="Konno N."/>
        </authorList>
    </citation>
    <scope>NUCLEOTIDE SEQUENCE [LARGE SCALE GENOMIC DNA]</scope>
    <source>
        <strain evidence="13 14">NBRC 111202</strain>
    </source>
</reference>
<dbReference type="SUPFAM" id="SSF48056">
    <property type="entry name" value="Di-copper centre-containing domain"/>
    <property type="match status" value="1"/>
</dbReference>
<proteinExistence type="inferred from homology"/>
<evidence type="ECO:0000259" key="11">
    <source>
        <dbReference type="PROSITE" id="PS00497"/>
    </source>
</evidence>
<comment type="similarity">
    <text evidence="3">Belongs to the purine-cytosine permease (2.A.39) family.</text>
</comment>
<dbReference type="Gene3D" id="1.10.4160.10">
    <property type="entry name" value="Hydantoin permease"/>
    <property type="match status" value="1"/>
</dbReference>
<dbReference type="Proteomes" id="UP000188533">
    <property type="component" value="Unassembled WGS sequence"/>
</dbReference>
<feature type="transmembrane region" description="Helical" evidence="10">
    <location>
        <begin position="726"/>
        <end position="746"/>
    </location>
</feature>
<dbReference type="InterPro" id="IPR026030">
    <property type="entry name" value="Pur-cyt_permease_Fcy2/21/22"/>
</dbReference>
<dbReference type="InterPro" id="IPR002227">
    <property type="entry name" value="Tyrosinase_Cu-bd"/>
</dbReference>
<evidence type="ECO:0000256" key="5">
    <source>
        <dbReference type="ARBA" id="ARBA00022692"/>
    </source>
</evidence>
<evidence type="ECO:0000313" key="14">
    <source>
        <dbReference type="Proteomes" id="UP000188533"/>
    </source>
</evidence>
<evidence type="ECO:0000256" key="1">
    <source>
        <dbReference type="ARBA" id="ARBA00001973"/>
    </source>
</evidence>
<dbReference type="Pfam" id="PF00264">
    <property type="entry name" value="Tyrosinase"/>
    <property type="match status" value="1"/>
</dbReference>
<feature type="transmembrane region" description="Helical" evidence="10">
    <location>
        <begin position="924"/>
        <end position="949"/>
    </location>
</feature>
<keyword evidence="9 10" id="KW-0472">Membrane</keyword>
<feature type="transmembrane region" description="Helical" evidence="10">
    <location>
        <begin position="1030"/>
        <end position="1048"/>
    </location>
</feature>
<evidence type="ECO:0000256" key="2">
    <source>
        <dbReference type="ARBA" id="ARBA00004141"/>
    </source>
</evidence>
<feature type="transmembrane region" description="Helical" evidence="10">
    <location>
        <begin position="1068"/>
        <end position="1087"/>
    </location>
</feature>
<evidence type="ECO:0000256" key="6">
    <source>
        <dbReference type="ARBA" id="ARBA00022989"/>
    </source>
</evidence>
<dbReference type="PANTHER" id="PTHR31806">
    <property type="entry name" value="PURINE-CYTOSINE PERMEASE FCY2-RELATED"/>
    <property type="match status" value="1"/>
</dbReference>
<keyword evidence="8" id="KW-0503">Monooxygenase</keyword>
<evidence type="ECO:0000256" key="4">
    <source>
        <dbReference type="ARBA" id="ARBA00022448"/>
    </source>
</evidence>
<feature type="domain" description="Tyrosinase copper-binding" evidence="12">
    <location>
        <begin position="283"/>
        <end position="294"/>
    </location>
</feature>
<feature type="domain" description="Tyrosinase copper-binding" evidence="11">
    <location>
        <begin position="90"/>
        <end position="107"/>
    </location>
</feature>
<evidence type="ECO:0000313" key="13">
    <source>
        <dbReference type="EMBL" id="GAW02361.1"/>
    </source>
</evidence>
<dbReference type="PROSITE" id="PS00498">
    <property type="entry name" value="TYROSINASE_2"/>
    <property type="match status" value="1"/>
</dbReference>
<dbReference type="GO" id="GO:0004497">
    <property type="term" value="F:monooxygenase activity"/>
    <property type="evidence" value="ECO:0007669"/>
    <property type="project" value="UniProtKB-KW"/>
</dbReference>
<evidence type="ECO:0000259" key="12">
    <source>
        <dbReference type="PROSITE" id="PS00498"/>
    </source>
</evidence>
<feature type="transmembrane region" description="Helical" evidence="10">
    <location>
        <begin position="868"/>
        <end position="891"/>
    </location>
</feature>
<dbReference type="Pfam" id="PF02133">
    <property type="entry name" value="Transp_cyt_pur"/>
    <property type="match status" value="1"/>
</dbReference>
<gene>
    <name evidence="13" type="ORF">LENED_004012</name>
</gene>
<feature type="transmembrane region" description="Helical" evidence="10">
    <location>
        <begin position="792"/>
        <end position="813"/>
    </location>
</feature>
<dbReference type="Gene3D" id="1.10.1280.10">
    <property type="entry name" value="Di-copper center containing domain from catechol oxidase"/>
    <property type="match status" value="1"/>
</dbReference>
<dbReference type="InterPro" id="IPR041640">
    <property type="entry name" value="Tyrosinase_C"/>
</dbReference>
<dbReference type="Pfam" id="PF18132">
    <property type="entry name" value="Tyrosinase_C"/>
    <property type="match status" value="1"/>
</dbReference>
<keyword evidence="6 10" id="KW-1133">Transmembrane helix</keyword>
<reference evidence="13 14" key="2">
    <citation type="submission" date="2017-02" db="EMBL/GenBank/DDBJ databases">
        <title>A genome survey and senescence transcriptome analysis in Lentinula edodes.</title>
        <authorList>
            <person name="Sakamoto Y."/>
            <person name="Nakade K."/>
            <person name="Sato S."/>
            <person name="Yoshida Y."/>
            <person name="Miyazaki K."/>
            <person name="Natsume S."/>
            <person name="Konno N."/>
        </authorList>
    </citation>
    <scope>NUCLEOTIDE SEQUENCE [LARGE SCALE GENOMIC DNA]</scope>
    <source>
        <strain evidence="13 14">NBRC 111202</strain>
    </source>
</reference>
<organism evidence="13 14">
    <name type="scientific">Lentinula edodes</name>
    <name type="common">Shiitake mushroom</name>
    <name type="synonym">Lentinus edodes</name>
    <dbReference type="NCBI Taxonomy" id="5353"/>
    <lineage>
        <taxon>Eukaryota</taxon>
        <taxon>Fungi</taxon>
        <taxon>Dikarya</taxon>
        <taxon>Basidiomycota</taxon>
        <taxon>Agaricomycotina</taxon>
        <taxon>Agaricomycetes</taxon>
        <taxon>Agaricomycetidae</taxon>
        <taxon>Agaricales</taxon>
        <taxon>Marasmiineae</taxon>
        <taxon>Omphalotaceae</taxon>
        <taxon>Lentinula</taxon>
    </lineage>
</organism>
<comment type="cofactor">
    <cofactor evidence="1">
        <name>Cu(2+)</name>
        <dbReference type="ChEBI" id="CHEBI:29036"/>
    </cofactor>
</comment>
<dbReference type="PRINTS" id="PR00092">
    <property type="entry name" value="TYROSINASE"/>
</dbReference>
<evidence type="ECO:0000256" key="7">
    <source>
        <dbReference type="ARBA" id="ARBA00023002"/>
    </source>
</evidence>
<protein>
    <submittedName>
        <fullName evidence="13">Cytosine-purine permease</fullName>
    </submittedName>
</protein>
<comment type="subcellular location">
    <subcellularLocation>
        <location evidence="2">Membrane</location>
        <topology evidence="2">Multi-pass membrane protein</topology>
    </subcellularLocation>
</comment>
<dbReference type="InterPro" id="IPR008922">
    <property type="entry name" value="Di-copper_centre_dom_sf"/>
</dbReference>
<keyword evidence="4" id="KW-0813">Transport</keyword>
<dbReference type="PROSITE" id="PS00497">
    <property type="entry name" value="TYROSINASE_1"/>
    <property type="match status" value="1"/>
</dbReference>
<keyword evidence="14" id="KW-1185">Reference proteome</keyword>
<accession>A0A1Q3E5C3</accession>
<dbReference type="AlphaFoldDB" id="A0A1Q3E5C3"/>
<dbReference type="GO" id="GO:0005886">
    <property type="term" value="C:plasma membrane"/>
    <property type="evidence" value="ECO:0007669"/>
    <property type="project" value="TreeGrafter"/>
</dbReference>
<dbReference type="GO" id="GO:0022857">
    <property type="term" value="F:transmembrane transporter activity"/>
    <property type="evidence" value="ECO:0007669"/>
    <property type="project" value="InterPro"/>
</dbReference>
<comment type="caution">
    <text evidence="13">The sequence shown here is derived from an EMBL/GenBank/DDBJ whole genome shotgun (WGS) entry which is preliminary data.</text>
</comment>
<name>A0A1Q3E5C3_LENED</name>
<feature type="transmembrane region" description="Helical" evidence="10">
    <location>
        <begin position="961"/>
        <end position="983"/>
    </location>
</feature>
<dbReference type="STRING" id="5353.A0A1Q3E5C3"/>